<keyword evidence="6" id="KW-0175">Coiled coil</keyword>
<accession>A0A1H6HDU7</accession>
<evidence type="ECO:0000313" key="11">
    <source>
        <dbReference type="EMBL" id="SEH33646.1"/>
    </source>
</evidence>
<sequence>MRKAGWGALRLRQRFMVVIGMGVIVMAAVIVMFIARYDERAMERKLHELSVNEMTSLHALIVNVMATRPDDSDNIGIKVFNKWFDSRNTDYAGKVWSVWGPKVTEYMKDAEPGRPPKAPQDEIDREALATGKPVGRFVGDFYRYSLPIVLGVTDGANQEVCHTCHGGMGIVDGEVIAVLSSSLSTAAERAELHTIISWLIGFGIVATIVSVLVVRWILTGVIIRPINSMSALMDRLSKGDMSVSIEGIERQDEVGDMARTVQVFKEHMVEAEGLRASQEEERNRASAQRAQARHDMANNFEHTVKSKVARVDESTAGIRNTAQSMANRSEKSGGRTLEVSEAAEITTERAAAVSEATRQLAESVNEIAKQVSHSSRIAQKAVEDVNTTARQMAGLSEAVRAIGNVVNLINDIAAQTNLLALNATIEAARAGEAGKGFAVVAGEVKHLANQTAKATEEISQQVAAVQQSTREMTSSIEGVVETIREIDDISTAIASAVQEQEATTRDIASNITEVAHQAGEVSRSVTHLSKASAQACAGTIRVIWSAKTLANVVADLNDEADHFLQSVRK</sequence>
<dbReference type="AlphaFoldDB" id="A0A1H6HDU7"/>
<feature type="domain" description="HAMP" evidence="10">
    <location>
        <begin position="220"/>
        <end position="273"/>
    </location>
</feature>
<organism evidence="11 12">
    <name type="scientific">Magnetospirillum fulvum</name>
    <name type="common">Rhodospirillum fulvum</name>
    <dbReference type="NCBI Taxonomy" id="1082"/>
    <lineage>
        <taxon>Bacteria</taxon>
        <taxon>Pseudomonadati</taxon>
        <taxon>Pseudomonadota</taxon>
        <taxon>Alphaproteobacteria</taxon>
        <taxon>Rhodospirillales</taxon>
        <taxon>Rhodospirillaceae</taxon>
        <taxon>Magnetospirillum</taxon>
    </lineage>
</organism>
<dbReference type="PROSITE" id="PS50885">
    <property type="entry name" value="HAMP"/>
    <property type="match status" value="1"/>
</dbReference>
<dbReference type="Pfam" id="PF00015">
    <property type="entry name" value="MCPsignal"/>
    <property type="match status" value="1"/>
</dbReference>
<keyword evidence="2" id="KW-1003">Cell membrane</keyword>
<feature type="transmembrane region" description="Helical" evidence="7">
    <location>
        <begin position="195"/>
        <end position="218"/>
    </location>
</feature>
<dbReference type="InterPro" id="IPR000727">
    <property type="entry name" value="T_SNARE_dom"/>
</dbReference>
<dbReference type="OrthoDB" id="8320983at2"/>
<evidence type="ECO:0000256" key="2">
    <source>
        <dbReference type="ARBA" id="ARBA00022519"/>
    </source>
</evidence>
<name>A0A1H6HDU7_MAGFU</name>
<dbReference type="Gene3D" id="6.10.340.10">
    <property type="match status" value="1"/>
</dbReference>
<feature type="transmembrane region" description="Helical" evidence="7">
    <location>
        <begin position="15"/>
        <end position="35"/>
    </location>
</feature>
<dbReference type="GO" id="GO:0007165">
    <property type="term" value="P:signal transduction"/>
    <property type="evidence" value="ECO:0007669"/>
    <property type="project" value="UniProtKB-KW"/>
</dbReference>
<dbReference type="CDD" id="cd06225">
    <property type="entry name" value="HAMP"/>
    <property type="match status" value="1"/>
</dbReference>
<feature type="coiled-coil region" evidence="6">
    <location>
        <begin position="268"/>
        <end position="295"/>
    </location>
</feature>
<evidence type="ECO:0000259" key="10">
    <source>
        <dbReference type="PROSITE" id="PS50885"/>
    </source>
</evidence>
<evidence type="ECO:0000256" key="4">
    <source>
        <dbReference type="ARBA" id="ARBA00029447"/>
    </source>
</evidence>
<feature type="domain" description="Methyl-accepting transducer" evidence="8">
    <location>
        <begin position="307"/>
        <end position="543"/>
    </location>
</feature>
<evidence type="ECO:0000313" key="12">
    <source>
        <dbReference type="Proteomes" id="UP000182983"/>
    </source>
</evidence>
<dbReference type="PROSITE" id="PS50111">
    <property type="entry name" value="CHEMOTAXIS_TRANSDUC_2"/>
    <property type="match status" value="1"/>
</dbReference>
<dbReference type="Pfam" id="PF00672">
    <property type="entry name" value="HAMP"/>
    <property type="match status" value="1"/>
</dbReference>
<keyword evidence="3 5" id="KW-0807">Transducer</keyword>
<dbReference type="PANTHER" id="PTHR32089:SF112">
    <property type="entry name" value="LYSOZYME-LIKE PROTEIN-RELATED"/>
    <property type="match status" value="1"/>
</dbReference>
<dbReference type="SUPFAM" id="SSF58104">
    <property type="entry name" value="Methyl-accepting chemotaxis protein (MCP) signaling domain"/>
    <property type="match status" value="1"/>
</dbReference>
<comment type="similarity">
    <text evidence="4">Belongs to the methyl-accepting chemotaxis (MCP) protein family.</text>
</comment>
<keyword evidence="7" id="KW-1133">Transmembrane helix</keyword>
<dbReference type="EMBL" id="FNWO01000005">
    <property type="protein sequence ID" value="SEH33646.1"/>
    <property type="molecule type" value="Genomic_DNA"/>
</dbReference>
<dbReference type="Proteomes" id="UP000182983">
    <property type="component" value="Unassembled WGS sequence"/>
</dbReference>
<feature type="domain" description="T-SNARE coiled-coil homology" evidence="9">
    <location>
        <begin position="466"/>
        <end position="528"/>
    </location>
</feature>
<keyword evidence="7" id="KW-0812">Transmembrane</keyword>
<proteinExistence type="inferred from homology"/>
<keyword evidence="12" id="KW-1185">Reference proteome</keyword>
<protein>
    <submittedName>
        <fullName evidence="11">Methyl-accepting chemotaxis protein</fullName>
    </submittedName>
</protein>
<dbReference type="PROSITE" id="PS50192">
    <property type="entry name" value="T_SNARE"/>
    <property type="match status" value="1"/>
</dbReference>
<dbReference type="RefSeq" id="WP_074766961.1">
    <property type="nucleotide sequence ID" value="NZ_FNWO01000005.1"/>
</dbReference>
<comment type="subcellular location">
    <subcellularLocation>
        <location evidence="1">Cell inner membrane</location>
        <topology evidence="1">Multi-pass membrane protein</topology>
    </subcellularLocation>
</comment>
<evidence type="ECO:0000259" key="9">
    <source>
        <dbReference type="PROSITE" id="PS50192"/>
    </source>
</evidence>
<evidence type="ECO:0000256" key="3">
    <source>
        <dbReference type="ARBA" id="ARBA00023224"/>
    </source>
</evidence>
<keyword evidence="7" id="KW-0472">Membrane</keyword>
<dbReference type="SMART" id="SM00304">
    <property type="entry name" value="HAMP"/>
    <property type="match status" value="1"/>
</dbReference>
<evidence type="ECO:0000256" key="1">
    <source>
        <dbReference type="ARBA" id="ARBA00004429"/>
    </source>
</evidence>
<dbReference type="InterPro" id="IPR004089">
    <property type="entry name" value="MCPsignal_dom"/>
</dbReference>
<reference evidence="12" key="1">
    <citation type="submission" date="2016-10" db="EMBL/GenBank/DDBJ databases">
        <authorList>
            <person name="Varghese N."/>
            <person name="Submissions S."/>
        </authorList>
    </citation>
    <scope>NUCLEOTIDE SEQUENCE [LARGE SCALE GENOMIC DNA]</scope>
    <source>
        <strain evidence="12">DSM 13234</strain>
    </source>
</reference>
<evidence type="ECO:0000259" key="8">
    <source>
        <dbReference type="PROSITE" id="PS50111"/>
    </source>
</evidence>
<evidence type="ECO:0000256" key="7">
    <source>
        <dbReference type="SAM" id="Phobius"/>
    </source>
</evidence>
<keyword evidence="2" id="KW-0997">Cell inner membrane</keyword>
<dbReference type="PANTHER" id="PTHR32089">
    <property type="entry name" value="METHYL-ACCEPTING CHEMOTAXIS PROTEIN MCPB"/>
    <property type="match status" value="1"/>
</dbReference>
<dbReference type="SMART" id="SM00283">
    <property type="entry name" value="MA"/>
    <property type="match status" value="1"/>
</dbReference>
<dbReference type="Gene3D" id="1.10.287.950">
    <property type="entry name" value="Methyl-accepting chemotaxis protein"/>
    <property type="match status" value="1"/>
</dbReference>
<dbReference type="GO" id="GO:0005886">
    <property type="term" value="C:plasma membrane"/>
    <property type="evidence" value="ECO:0007669"/>
    <property type="project" value="UniProtKB-SubCell"/>
</dbReference>
<gene>
    <name evidence="11" type="ORF">SAMN04244559_01419</name>
</gene>
<dbReference type="InterPro" id="IPR003660">
    <property type="entry name" value="HAMP_dom"/>
</dbReference>
<evidence type="ECO:0000256" key="6">
    <source>
        <dbReference type="SAM" id="Coils"/>
    </source>
</evidence>
<evidence type="ECO:0000256" key="5">
    <source>
        <dbReference type="PROSITE-ProRule" id="PRU00284"/>
    </source>
</evidence>